<dbReference type="eggNOG" id="ENOG502ZEGY">
    <property type="taxonomic scope" value="Bacteria"/>
</dbReference>
<dbReference type="AlphaFoldDB" id="C0CM32"/>
<dbReference type="HOGENOM" id="CLU_1376138_0_0_9"/>
<dbReference type="PATRIC" id="fig|476272.21.peg.1951"/>
<dbReference type="GeneID" id="86822351"/>
<proteinExistence type="predicted"/>
<dbReference type="RefSeq" id="WP_005948804.1">
    <property type="nucleotide sequence ID" value="NZ_CP136423.1"/>
</dbReference>
<reference evidence="1 2" key="2">
    <citation type="submission" date="2009-02" db="EMBL/GenBank/DDBJ databases">
        <title>Draft genome sequence of Blautia hydrogenotrophica DSM 10507 (Ruminococcus hydrogenotrophicus DSM 10507).</title>
        <authorList>
            <person name="Sudarsanam P."/>
            <person name="Ley R."/>
            <person name="Guruge J."/>
            <person name="Turnbaugh P.J."/>
            <person name="Mahowald M."/>
            <person name="Liep D."/>
            <person name="Gordon J."/>
        </authorList>
    </citation>
    <scope>NUCLEOTIDE SEQUENCE [LARGE SCALE GENOMIC DNA]</scope>
    <source>
        <strain evidence="2">DSM 10507 / JCM 14656 / S5a33</strain>
    </source>
</reference>
<evidence type="ECO:0000313" key="1">
    <source>
        <dbReference type="EMBL" id="EEG49102.1"/>
    </source>
</evidence>
<accession>C0CM32</accession>
<comment type="caution">
    <text evidence="1">The sequence shown here is derived from an EMBL/GenBank/DDBJ whole genome shotgun (WGS) entry which is preliminary data.</text>
</comment>
<evidence type="ECO:0000313" key="2">
    <source>
        <dbReference type="Proteomes" id="UP000003100"/>
    </source>
</evidence>
<dbReference type="Proteomes" id="UP000003100">
    <property type="component" value="Unassembled WGS sequence"/>
</dbReference>
<keyword evidence="2" id="KW-1185">Reference proteome</keyword>
<gene>
    <name evidence="1" type="ORF">RUMHYD_01907</name>
</gene>
<organism evidence="1 2">
    <name type="scientific">Blautia hydrogenotrophica (strain DSM 10507 / JCM 14656 / S5a33)</name>
    <name type="common">Ruminococcus hydrogenotrophicus</name>
    <dbReference type="NCBI Taxonomy" id="476272"/>
    <lineage>
        <taxon>Bacteria</taxon>
        <taxon>Bacillati</taxon>
        <taxon>Bacillota</taxon>
        <taxon>Clostridia</taxon>
        <taxon>Lachnospirales</taxon>
        <taxon>Lachnospiraceae</taxon>
        <taxon>Blautia</taxon>
    </lineage>
</organism>
<sequence length="209" mass="23787">MSNAIKAENGIEVYEHDIKYYADEYISQLPEKEDSINNNPSLFTGMIKYIYKHLFKPGKKDKVKYNANTNLDTGDIELLNNIWEVYTELCYKYNKRPTILNFSLLIGIDNRTIDTWRRGEFRAGEDGASSAHSQTVKKWLAECESSLVDGATERNSVGCIFALKANYGYTETPQRVEIVNGQQPEQIAADIAARHKIGQVEKPELPEDL</sequence>
<protein>
    <submittedName>
        <fullName evidence="1">Uncharacterized protein</fullName>
    </submittedName>
</protein>
<dbReference type="EMBL" id="ACBZ01000101">
    <property type="protein sequence ID" value="EEG49102.1"/>
    <property type="molecule type" value="Genomic_DNA"/>
</dbReference>
<reference evidence="1 2" key="1">
    <citation type="submission" date="2009-01" db="EMBL/GenBank/DDBJ databases">
        <authorList>
            <person name="Fulton L."/>
            <person name="Clifton S."/>
            <person name="Fulton B."/>
            <person name="Xu J."/>
            <person name="Minx P."/>
            <person name="Pepin K.H."/>
            <person name="Johnson M."/>
            <person name="Bhonagiri V."/>
            <person name="Nash W.E."/>
            <person name="Mardis E.R."/>
            <person name="Wilson R.K."/>
        </authorList>
    </citation>
    <scope>NUCLEOTIDE SEQUENCE [LARGE SCALE GENOMIC DNA]</scope>
    <source>
        <strain evidence="2">DSM 10507 / JCM 14656 / S5a33</strain>
    </source>
</reference>
<name>C0CM32_BLAHS</name>